<keyword evidence="1" id="KW-0812">Transmembrane</keyword>
<dbReference type="AlphaFoldDB" id="A0A075I7T8"/>
<protein>
    <submittedName>
        <fullName evidence="2">Sodium/hydrogen exchanger (TC.KEF)</fullName>
    </submittedName>
</protein>
<gene>
    <name evidence="2" type="primary">TC.KEF</name>
</gene>
<accession>A0A075I7T8</accession>
<organism evidence="2">
    <name type="scientific">uncultured marine thaumarchaeote SAT1000_10_G06</name>
    <dbReference type="NCBI Taxonomy" id="1456374"/>
    <lineage>
        <taxon>Archaea</taxon>
        <taxon>Nitrososphaerota</taxon>
        <taxon>environmental samples</taxon>
    </lineage>
</organism>
<name>A0A075I7T8_9ARCH</name>
<evidence type="ECO:0000256" key="1">
    <source>
        <dbReference type="SAM" id="Phobius"/>
    </source>
</evidence>
<dbReference type="EMBL" id="KF901216">
    <property type="protein sequence ID" value="AIF22782.1"/>
    <property type="molecule type" value="Genomic_DNA"/>
</dbReference>
<sequence>MQNILLQLDPAAIQNSLTSTANTLIEQVTPELPHTSFVTDLAFIMIIGAIVTLAFLKLNNL</sequence>
<keyword evidence="1" id="KW-0472">Membrane</keyword>
<evidence type="ECO:0000313" key="2">
    <source>
        <dbReference type="EMBL" id="AIF22782.1"/>
    </source>
</evidence>
<keyword evidence="1" id="KW-1133">Transmembrane helix</keyword>
<feature type="transmembrane region" description="Helical" evidence="1">
    <location>
        <begin position="37"/>
        <end position="56"/>
    </location>
</feature>
<reference evidence="2" key="1">
    <citation type="journal article" date="2014" name="Genome Biol. Evol.">
        <title>Pangenome evidence for extensive interdomain horizontal transfer affecting lineage core and shell genes in uncultured planktonic thaumarchaeota and euryarchaeota.</title>
        <authorList>
            <person name="Deschamps P."/>
            <person name="Zivanovic Y."/>
            <person name="Moreira D."/>
            <person name="Rodriguez-Valera F."/>
            <person name="Lopez-Garcia P."/>
        </authorList>
    </citation>
    <scope>NUCLEOTIDE SEQUENCE</scope>
</reference>
<proteinExistence type="predicted"/>